<name>A0ABC8J9N4_ERUVS</name>
<dbReference type="PANTHER" id="PTHR44137:SF32">
    <property type="entry name" value="DNAJ HEAT SHOCK AMINO-TERMINAL DOMAIN PROTEIN"/>
    <property type="match status" value="1"/>
</dbReference>
<feature type="region of interest" description="Disordered" evidence="1">
    <location>
        <begin position="126"/>
        <end position="145"/>
    </location>
</feature>
<keyword evidence="4" id="KW-1185">Reference proteome</keyword>
<dbReference type="AlphaFoldDB" id="A0ABC8J9N4"/>
<dbReference type="PANTHER" id="PTHR44137">
    <property type="entry name" value="BNAC03G44070D PROTEIN"/>
    <property type="match status" value="1"/>
</dbReference>
<dbReference type="Proteomes" id="UP001642260">
    <property type="component" value="Unassembled WGS sequence"/>
</dbReference>
<dbReference type="CDD" id="cd06257">
    <property type="entry name" value="DnaJ"/>
    <property type="match status" value="1"/>
</dbReference>
<evidence type="ECO:0000313" key="4">
    <source>
        <dbReference type="Proteomes" id="UP001642260"/>
    </source>
</evidence>
<evidence type="ECO:0000313" key="3">
    <source>
        <dbReference type="EMBL" id="CAH8319244.1"/>
    </source>
</evidence>
<evidence type="ECO:0000256" key="1">
    <source>
        <dbReference type="SAM" id="MobiDB-lite"/>
    </source>
</evidence>
<protein>
    <recommendedName>
        <fullName evidence="2">J domain-containing protein</fullName>
    </recommendedName>
</protein>
<dbReference type="InterPro" id="IPR001623">
    <property type="entry name" value="DnaJ_domain"/>
</dbReference>
<dbReference type="Gene3D" id="1.10.287.110">
    <property type="entry name" value="DnaJ domain"/>
    <property type="match status" value="1"/>
</dbReference>
<proteinExistence type="predicted"/>
<reference evidence="3 4" key="1">
    <citation type="submission" date="2022-03" db="EMBL/GenBank/DDBJ databases">
        <authorList>
            <person name="Macdonald S."/>
            <person name="Ahmed S."/>
            <person name="Newling K."/>
        </authorList>
    </citation>
    <scope>NUCLEOTIDE SEQUENCE [LARGE SCALE GENOMIC DNA]</scope>
</reference>
<dbReference type="SUPFAM" id="SSF46565">
    <property type="entry name" value="Chaperone J-domain"/>
    <property type="match status" value="1"/>
</dbReference>
<dbReference type="PRINTS" id="PR00625">
    <property type="entry name" value="JDOMAIN"/>
</dbReference>
<dbReference type="InterPro" id="IPR036869">
    <property type="entry name" value="J_dom_sf"/>
</dbReference>
<comment type="caution">
    <text evidence="3">The sequence shown here is derived from an EMBL/GenBank/DDBJ whole genome shotgun (WGS) entry which is preliminary data.</text>
</comment>
<dbReference type="Pfam" id="PF00226">
    <property type="entry name" value="DnaJ"/>
    <property type="match status" value="1"/>
</dbReference>
<feature type="domain" description="J" evidence="2">
    <location>
        <begin position="66"/>
        <end position="130"/>
    </location>
</feature>
<sequence>MECNKEEATRAMSIAEKKLTEKDYNGAKKFVSKAQSLYPNLDGLRQVLTMIDVFVSASNQNNNESDLYGILGVDPLADDVTVKKHYKKLALLLHPDKNKFLGAKEAFELVLDAWCLLSDHSKRKSYDQQRKYKEEQQKRDADANQEEEKIKRWFDELREAERRFKNGMRRENENSTAEAERLFKRRVFTTGNANSTSEAERLFRKPMKAEDANSTSEAERLFGWRPWRCVN</sequence>
<organism evidence="3 4">
    <name type="scientific">Eruca vesicaria subsp. sativa</name>
    <name type="common">Garden rocket</name>
    <name type="synonym">Eruca sativa</name>
    <dbReference type="NCBI Taxonomy" id="29727"/>
    <lineage>
        <taxon>Eukaryota</taxon>
        <taxon>Viridiplantae</taxon>
        <taxon>Streptophyta</taxon>
        <taxon>Embryophyta</taxon>
        <taxon>Tracheophyta</taxon>
        <taxon>Spermatophyta</taxon>
        <taxon>Magnoliopsida</taxon>
        <taxon>eudicotyledons</taxon>
        <taxon>Gunneridae</taxon>
        <taxon>Pentapetalae</taxon>
        <taxon>rosids</taxon>
        <taxon>malvids</taxon>
        <taxon>Brassicales</taxon>
        <taxon>Brassicaceae</taxon>
        <taxon>Brassiceae</taxon>
        <taxon>Eruca</taxon>
    </lineage>
</organism>
<evidence type="ECO:0000259" key="2">
    <source>
        <dbReference type="PROSITE" id="PS50076"/>
    </source>
</evidence>
<gene>
    <name evidence="3" type="ORF">ERUC_LOCUS8420</name>
</gene>
<dbReference type="SMART" id="SM00271">
    <property type="entry name" value="DnaJ"/>
    <property type="match status" value="1"/>
</dbReference>
<dbReference type="PROSITE" id="PS50076">
    <property type="entry name" value="DNAJ_2"/>
    <property type="match status" value="1"/>
</dbReference>
<accession>A0ABC8J9N4</accession>
<dbReference type="EMBL" id="CAKOAT010088266">
    <property type="protein sequence ID" value="CAH8319244.1"/>
    <property type="molecule type" value="Genomic_DNA"/>
</dbReference>